<proteinExistence type="predicted"/>
<keyword evidence="1" id="KW-0472">Membrane</keyword>
<evidence type="ECO:0000313" key="2">
    <source>
        <dbReference type="EMBL" id="TCV86661.1"/>
    </source>
</evidence>
<sequence length="389" mass="43474">MKGVLTRVRKLLLFLAIAIVVSLAIAQFSKPAPYSEQLIHIQAEQELGHIDKAILNEKLPIQALLLDYSGDKELTLKAWIALSKYPEKTRKIFLLYGSEPQFKEILRKYGESIIPVIQYFIENDVWSVKAKDIVKTTFDEVKAYGIEIWRHLTGNGQQPDKKPVAHIQPHKIGSEERGWYAVNFIKQEGNDLLGQFVVGKDEKIKRNQTDRITKGLISFFTSGIRNLETKHDLGENITTSDMFWAGVDVAMVAAPVKILGAGGKVVGRTGKELNLTTRTKIFAPRLLSEGKIFRKLGKYGAVAATAYIIIKHPSLINSVFAELAQLLDLNPLLVQIAGWSLIIFLVLYPISWLLKPLAQSVLFGLSWIERSRKKITPNVTSATMNASGA</sequence>
<keyword evidence="3" id="KW-1185">Reference proteome</keyword>
<evidence type="ECO:0000313" key="3">
    <source>
        <dbReference type="Proteomes" id="UP000295367"/>
    </source>
</evidence>
<dbReference type="EMBL" id="SMCO01000006">
    <property type="protein sequence ID" value="TCV86661.1"/>
    <property type="molecule type" value="Genomic_DNA"/>
</dbReference>
<comment type="caution">
    <text evidence="2">The sequence shown here is derived from an EMBL/GenBank/DDBJ whole genome shotgun (WGS) entry which is preliminary data.</text>
</comment>
<reference evidence="2 3" key="1">
    <citation type="submission" date="2019-03" db="EMBL/GenBank/DDBJ databases">
        <title>Genomic Encyclopedia of Type Strains, Phase IV (KMG-IV): sequencing the most valuable type-strain genomes for metagenomic binning, comparative biology and taxonomic classification.</title>
        <authorList>
            <person name="Goeker M."/>
        </authorList>
    </citation>
    <scope>NUCLEOTIDE SEQUENCE [LARGE SCALE GENOMIC DNA]</scope>
    <source>
        <strain evidence="2 3">DSM 100309</strain>
    </source>
</reference>
<evidence type="ECO:0000256" key="1">
    <source>
        <dbReference type="SAM" id="Phobius"/>
    </source>
</evidence>
<dbReference type="Proteomes" id="UP000295367">
    <property type="component" value="Unassembled WGS sequence"/>
</dbReference>
<keyword evidence="1" id="KW-1133">Transmembrane helix</keyword>
<accession>A0A4R3Y5E8</accession>
<gene>
    <name evidence="2" type="ORF">EDC63_10622</name>
</gene>
<name>A0A4R3Y5E8_9PROT</name>
<keyword evidence="1" id="KW-0812">Transmembrane</keyword>
<feature type="transmembrane region" description="Helical" evidence="1">
    <location>
        <begin position="332"/>
        <end position="354"/>
    </location>
</feature>
<dbReference type="AlphaFoldDB" id="A0A4R3Y5E8"/>
<organism evidence="2 3">
    <name type="scientific">Sulfurirhabdus autotrophica</name>
    <dbReference type="NCBI Taxonomy" id="1706046"/>
    <lineage>
        <taxon>Bacteria</taxon>
        <taxon>Pseudomonadati</taxon>
        <taxon>Pseudomonadota</taxon>
        <taxon>Betaproteobacteria</taxon>
        <taxon>Nitrosomonadales</taxon>
        <taxon>Sulfuricellaceae</taxon>
        <taxon>Sulfurirhabdus</taxon>
    </lineage>
</organism>
<protein>
    <submittedName>
        <fullName evidence="2">Uncharacterized protein</fullName>
    </submittedName>
</protein>